<evidence type="ECO:0000256" key="8">
    <source>
        <dbReference type="ARBA" id="ARBA00023012"/>
    </source>
</evidence>
<feature type="transmembrane region" description="Helical" evidence="10">
    <location>
        <begin position="88"/>
        <end position="112"/>
    </location>
</feature>
<dbReference type="PANTHER" id="PTHR24421:SF10">
    <property type="entry name" value="NITRATE_NITRITE SENSOR PROTEIN NARQ"/>
    <property type="match status" value="1"/>
</dbReference>
<protein>
    <recommendedName>
        <fullName evidence="2">histidine kinase</fullName>
        <ecNumber evidence="2">2.7.13.3</ecNumber>
    </recommendedName>
</protein>
<accession>A0A5B2XH94</accession>
<evidence type="ECO:0000256" key="5">
    <source>
        <dbReference type="ARBA" id="ARBA00022741"/>
    </source>
</evidence>
<evidence type="ECO:0000313" key="14">
    <source>
        <dbReference type="Proteomes" id="UP000323454"/>
    </source>
</evidence>
<organism evidence="13 14">
    <name type="scientific">Solihabitans fulvus</name>
    <dbReference type="NCBI Taxonomy" id="1892852"/>
    <lineage>
        <taxon>Bacteria</taxon>
        <taxon>Bacillati</taxon>
        <taxon>Actinomycetota</taxon>
        <taxon>Actinomycetes</taxon>
        <taxon>Pseudonocardiales</taxon>
        <taxon>Pseudonocardiaceae</taxon>
        <taxon>Solihabitans</taxon>
    </lineage>
</organism>
<keyword evidence="4" id="KW-0808">Transferase</keyword>
<dbReference type="OrthoDB" id="3574873at2"/>
<dbReference type="InterPro" id="IPR050482">
    <property type="entry name" value="Sensor_HK_TwoCompSys"/>
</dbReference>
<keyword evidence="5" id="KW-0547">Nucleotide-binding</keyword>
<evidence type="ECO:0000256" key="6">
    <source>
        <dbReference type="ARBA" id="ARBA00022777"/>
    </source>
</evidence>
<evidence type="ECO:0000256" key="4">
    <source>
        <dbReference type="ARBA" id="ARBA00022679"/>
    </source>
</evidence>
<dbReference type="Pfam" id="PF02518">
    <property type="entry name" value="HATPase_c"/>
    <property type="match status" value="1"/>
</dbReference>
<name>A0A5B2XH94_9PSEU</name>
<comment type="caution">
    <text evidence="13">The sequence shown here is derived from an EMBL/GenBank/DDBJ whole genome shotgun (WGS) entry which is preliminary data.</text>
</comment>
<dbReference type="SUPFAM" id="SSF55874">
    <property type="entry name" value="ATPase domain of HSP90 chaperone/DNA topoisomerase II/histidine kinase"/>
    <property type="match status" value="1"/>
</dbReference>
<keyword evidence="10" id="KW-0812">Transmembrane</keyword>
<dbReference type="Gene3D" id="3.30.565.10">
    <property type="entry name" value="Histidine kinase-like ATPase, C-terminal domain"/>
    <property type="match status" value="1"/>
</dbReference>
<dbReference type="GO" id="GO:0016020">
    <property type="term" value="C:membrane"/>
    <property type="evidence" value="ECO:0007669"/>
    <property type="project" value="InterPro"/>
</dbReference>
<evidence type="ECO:0000259" key="12">
    <source>
        <dbReference type="Pfam" id="PF07730"/>
    </source>
</evidence>
<dbReference type="GO" id="GO:0005524">
    <property type="term" value="F:ATP binding"/>
    <property type="evidence" value="ECO:0007669"/>
    <property type="project" value="UniProtKB-KW"/>
</dbReference>
<feature type="compositionally biased region" description="Low complexity" evidence="9">
    <location>
        <begin position="341"/>
        <end position="353"/>
    </location>
</feature>
<reference evidence="13 14" key="1">
    <citation type="submission" date="2019-09" db="EMBL/GenBank/DDBJ databases">
        <title>Goodfellowia gen. nov., a new genus of the Pseudonocardineae related to Actinoalloteichus, containing Goodfellowia coeruleoviolacea gen. nov., comb. nov. gen. nov., comb. nov.</title>
        <authorList>
            <person name="Labeda D."/>
        </authorList>
    </citation>
    <scope>NUCLEOTIDE SEQUENCE [LARGE SCALE GENOMIC DNA]</scope>
    <source>
        <strain evidence="13 14">AN110305</strain>
    </source>
</reference>
<keyword evidence="10" id="KW-1133">Transmembrane helix</keyword>
<evidence type="ECO:0000256" key="2">
    <source>
        <dbReference type="ARBA" id="ARBA00012438"/>
    </source>
</evidence>
<evidence type="ECO:0000256" key="3">
    <source>
        <dbReference type="ARBA" id="ARBA00022553"/>
    </source>
</evidence>
<dbReference type="EMBL" id="VUOB01000021">
    <property type="protein sequence ID" value="KAA2262763.1"/>
    <property type="molecule type" value="Genomic_DNA"/>
</dbReference>
<keyword evidence="8" id="KW-0902">Two-component regulatory system</keyword>
<gene>
    <name evidence="13" type="ORF">F0L68_12685</name>
</gene>
<dbReference type="GO" id="GO:0046983">
    <property type="term" value="F:protein dimerization activity"/>
    <property type="evidence" value="ECO:0007669"/>
    <property type="project" value="InterPro"/>
</dbReference>
<dbReference type="AlphaFoldDB" id="A0A5B2XH94"/>
<dbReference type="Proteomes" id="UP000323454">
    <property type="component" value="Unassembled WGS sequence"/>
</dbReference>
<feature type="transmembrane region" description="Helical" evidence="10">
    <location>
        <begin position="63"/>
        <end position="82"/>
    </location>
</feature>
<dbReference type="PANTHER" id="PTHR24421">
    <property type="entry name" value="NITRATE/NITRITE SENSOR PROTEIN NARX-RELATED"/>
    <property type="match status" value="1"/>
</dbReference>
<keyword evidence="3" id="KW-0597">Phosphoprotein</keyword>
<evidence type="ECO:0000259" key="11">
    <source>
        <dbReference type="Pfam" id="PF02518"/>
    </source>
</evidence>
<dbReference type="InterPro" id="IPR011712">
    <property type="entry name" value="Sig_transdc_His_kin_sub3_dim/P"/>
</dbReference>
<evidence type="ECO:0000256" key="1">
    <source>
        <dbReference type="ARBA" id="ARBA00000085"/>
    </source>
</evidence>
<feature type="transmembrane region" description="Helical" evidence="10">
    <location>
        <begin position="29"/>
        <end position="51"/>
    </location>
</feature>
<evidence type="ECO:0000256" key="10">
    <source>
        <dbReference type="SAM" id="Phobius"/>
    </source>
</evidence>
<keyword evidence="7" id="KW-0067">ATP-binding</keyword>
<dbReference type="CDD" id="cd16917">
    <property type="entry name" value="HATPase_UhpB-NarQ-NarX-like"/>
    <property type="match status" value="1"/>
</dbReference>
<feature type="region of interest" description="Disordered" evidence="9">
    <location>
        <begin position="341"/>
        <end position="381"/>
    </location>
</feature>
<dbReference type="EC" id="2.7.13.3" evidence="2"/>
<evidence type="ECO:0000256" key="7">
    <source>
        <dbReference type="ARBA" id="ARBA00022840"/>
    </source>
</evidence>
<feature type="domain" description="Histidine kinase/HSP90-like ATPase" evidence="11">
    <location>
        <begin position="249"/>
        <end position="338"/>
    </location>
</feature>
<dbReference type="InterPro" id="IPR036890">
    <property type="entry name" value="HATPase_C_sf"/>
</dbReference>
<reference evidence="13 14" key="2">
    <citation type="submission" date="2019-09" db="EMBL/GenBank/DDBJ databases">
        <authorList>
            <person name="Jin C."/>
        </authorList>
    </citation>
    <scope>NUCLEOTIDE SEQUENCE [LARGE SCALE GENOMIC DNA]</scope>
    <source>
        <strain evidence="13 14">AN110305</strain>
    </source>
</reference>
<keyword evidence="10" id="KW-0472">Membrane</keyword>
<dbReference type="Pfam" id="PF07730">
    <property type="entry name" value="HisKA_3"/>
    <property type="match status" value="1"/>
</dbReference>
<comment type="catalytic activity">
    <reaction evidence="1">
        <text>ATP + protein L-histidine = ADP + protein N-phospho-L-histidine.</text>
        <dbReference type="EC" id="2.7.13.3"/>
    </reaction>
</comment>
<feature type="region of interest" description="Disordered" evidence="9">
    <location>
        <begin position="287"/>
        <end position="306"/>
    </location>
</feature>
<dbReference type="GO" id="GO:0000155">
    <property type="term" value="F:phosphorelay sensor kinase activity"/>
    <property type="evidence" value="ECO:0007669"/>
    <property type="project" value="InterPro"/>
</dbReference>
<dbReference type="Gene3D" id="1.20.5.1930">
    <property type="match status" value="1"/>
</dbReference>
<keyword evidence="14" id="KW-1185">Reference proteome</keyword>
<feature type="domain" description="Signal transduction histidine kinase subgroup 3 dimerisation and phosphoacceptor" evidence="12">
    <location>
        <begin position="144"/>
        <end position="205"/>
    </location>
</feature>
<keyword evidence="6 13" id="KW-0418">Kinase</keyword>
<sequence>MAPYGTYQYSVPAAVVACLALPLRLRWPWLGVLLCLPALTGGLGWPATIVAQYRVGRTSRSTVTVACWVVAVTAAAVLPVIISQHMIWTSAVLTVLFSLLMAGAPAAVGTLVRVRQELTASLAEVRRAREGELAALEDSARAAERARIAREIHDAVGHHTTLIAVESAALAATTAEERTKETAQRLRALAKESLAEMRAALGILTGPRRQAQGVSDLPALVERARAAGLAVRLTDRTPVGADLTPAIDRAVYRVVQEALTNVTKHAPGAAVRVCLEHQGGRLTVSVVNDPSPQPGAPNPERGGAGLHGLSERVRMVGGSLHTEQSADGGFAVRAALPAGPSLPAATSLSLSGPMVPNPLRQSKVDGDDSTFGGSEPDIAHA</sequence>
<dbReference type="InterPro" id="IPR003594">
    <property type="entry name" value="HATPase_dom"/>
</dbReference>
<evidence type="ECO:0000313" key="13">
    <source>
        <dbReference type="EMBL" id="KAA2262763.1"/>
    </source>
</evidence>
<evidence type="ECO:0000256" key="9">
    <source>
        <dbReference type="SAM" id="MobiDB-lite"/>
    </source>
</evidence>
<proteinExistence type="predicted"/>